<keyword evidence="4" id="KW-1185">Reference proteome</keyword>
<dbReference type="Proteomes" id="UP000474296">
    <property type="component" value="Unassembled WGS sequence"/>
</dbReference>
<keyword evidence="1" id="KW-0732">Signal</keyword>
<evidence type="ECO:0000259" key="2">
    <source>
        <dbReference type="Pfam" id="PF14534"/>
    </source>
</evidence>
<evidence type="ECO:0000313" key="3">
    <source>
        <dbReference type="EMBL" id="NER17583.1"/>
    </source>
</evidence>
<dbReference type="EMBL" id="JAABOQ010000004">
    <property type="protein sequence ID" value="NER17583.1"/>
    <property type="molecule type" value="Genomic_DNA"/>
</dbReference>
<evidence type="ECO:0000313" key="4">
    <source>
        <dbReference type="Proteomes" id="UP000474296"/>
    </source>
</evidence>
<feature type="domain" description="DUF4440" evidence="2">
    <location>
        <begin position="38"/>
        <end position="141"/>
    </location>
</feature>
<dbReference type="Pfam" id="PF14534">
    <property type="entry name" value="DUF4440"/>
    <property type="match status" value="1"/>
</dbReference>
<gene>
    <name evidence="3" type="ORF">GWK10_10200</name>
</gene>
<dbReference type="SUPFAM" id="SSF54427">
    <property type="entry name" value="NTF2-like"/>
    <property type="match status" value="1"/>
</dbReference>
<name>A0A6M0CKR6_9FLAO</name>
<sequence length="168" mass="19456">MRSFFILLFFLIPFYTIAQTDSTAIQNEINDIVWKPFKQAFSKLDAAALNALYANEVLRVTPDGIDTEELFKTKNIKRFKESSSAGVSIVLDFWFDSRHTNKRYSYEVGFYRIAATLNGKTTYNYGQFHIVLQKINGQWKITQDWDTTTINGHTISKIDFGKQKPITF</sequence>
<feature type="chain" id="PRO_5027099236" evidence="1">
    <location>
        <begin position="19"/>
        <end position="168"/>
    </location>
</feature>
<comment type="caution">
    <text evidence="3">The sequence shown here is derived from an EMBL/GenBank/DDBJ whole genome shotgun (WGS) entry which is preliminary data.</text>
</comment>
<reference evidence="3 4" key="1">
    <citation type="submission" date="2020-01" db="EMBL/GenBank/DDBJ databases">
        <title>Spongiivirga citrea KCTC 32990T.</title>
        <authorList>
            <person name="Wang G."/>
        </authorList>
    </citation>
    <scope>NUCLEOTIDE SEQUENCE [LARGE SCALE GENOMIC DNA]</scope>
    <source>
        <strain evidence="3 4">KCTC 32990</strain>
    </source>
</reference>
<feature type="signal peptide" evidence="1">
    <location>
        <begin position="1"/>
        <end position="18"/>
    </location>
</feature>
<dbReference type="InterPro" id="IPR027843">
    <property type="entry name" value="DUF4440"/>
</dbReference>
<proteinExistence type="predicted"/>
<accession>A0A6M0CKR6</accession>
<dbReference type="InterPro" id="IPR032710">
    <property type="entry name" value="NTF2-like_dom_sf"/>
</dbReference>
<dbReference type="RefSeq" id="WP_164032242.1">
    <property type="nucleotide sequence ID" value="NZ_JAABOQ010000004.1"/>
</dbReference>
<dbReference type="Gene3D" id="3.10.450.50">
    <property type="match status" value="1"/>
</dbReference>
<evidence type="ECO:0000256" key="1">
    <source>
        <dbReference type="SAM" id="SignalP"/>
    </source>
</evidence>
<organism evidence="3 4">
    <name type="scientific">Spongiivirga citrea</name>
    <dbReference type="NCBI Taxonomy" id="1481457"/>
    <lineage>
        <taxon>Bacteria</taxon>
        <taxon>Pseudomonadati</taxon>
        <taxon>Bacteroidota</taxon>
        <taxon>Flavobacteriia</taxon>
        <taxon>Flavobacteriales</taxon>
        <taxon>Flavobacteriaceae</taxon>
        <taxon>Spongiivirga</taxon>
    </lineage>
</organism>
<protein>
    <submittedName>
        <fullName evidence="3">DUF4440 domain-containing protein</fullName>
    </submittedName>
</protein>
<dbReference type="AlphaFoldDB" id="A0A6M0CKR6"/>